<dbReference type="PRINTS" id="PR00861">
    <property type="entry name" value="ALYTICPTASE"/>
</dbReference>
<dbReference type="InterPro" id="IPR001316">
    <property type="entry name" value="Pept_S1A_streptogrisin"/>
</dbReference>
<feature type="domain" description="Peptidase S1" evidence="9">
    <location>
        <begin position="121"/>
        <end position="297"/>
    </location>
</feature>
<evidence type="ECO:0000256" key="6">
    <source>
        <dbReference type="ARBA" id="ARBA00023145"/>
    </source>
</evidence>
<dbReference type="PIRSF" id="PIRSF001134">
    <property type="entry name" value="Streptogrisin"/>
    <property type="match status" value="1"/>
</dbReference>
<evidence type="ECO:0000259" key="9">
    <source>
        <dbReference type="Pfam" id="PF00089"/>
    </source>
</evidence>
<proteinExistence type="inferred from homology"/>
<evidence type="ECO:0000256" key="7">
    <source>
        <dbReference type="ARBA" id="ARBA00023157"/>
    </source>
</evidence>
<keyword evidence="7" id="KW-1015">Disulfide bond</keyword>
<keyword evidence="6" id="KW-0865">Zymogen</keyword>
<comment type="caution">
    <text evidence="11">The sequence shown here is derived from an EMBL/GenBank/DDBJ whole genome shotgun (WGS) entry which is preliminary data.</text>
</comment>
<dbReference type="PROSITE" id="PS00134">
    <property type="entry name" value="TRYPSIN_HIS"/>
    <property type="match status" value="1"/>
</dbReference>
<evidence type="ECO:0000256" key="2">
    <source>
        <dbReference type="ARBA" id="ARBA00022670"/>
    </source>
</evidence>
<dbReference type="SUPFAM" id="SSF50494">
    <property type="entry name" value="Trypsin-like serine proteases"/>
    <property type="match status" value="1"/>
</dbReference>
<evidence type="ECO:0000256" key="8">
    <source>
        <dbReference type="SAM" id="SignalP"/>
    </source>
</evidence>
<keyword evidence="3 8" id="KW-0732">Signal</keyword>
<evidence type="ECO:0000313" key="12">
    <source>
        <dbReference type="Proteomes" id="UP001499884"/>
    </source>
</evidence>
<dbReference type="InterPro" id="IPR004236">
    <property type="entry name" value="Pept_S1_alpha_lytic"/>
</dbReference>
<dbReference type="Gene3D" id="2.40.10.10">
    <property type="entry name" value="Trypsin-like serine proteases"/>
    <property type="match status" value="2"/>
</dbReference>
<dbReference type="InterPro" id="IPR018114">
    <property type="entry name" value="TRYPSIN_HIS"/>
</dbReference>
<dbReference type="InterPro" id="IPR033116">
    <property type="entry name" value="TRYPSIN_SER"/>
</dbReference>
<keyword evidence="12" id="KW-1185">Reference proteome</keyword>
<dbReference type="InterPro" id="IPR043504">
    <property type="entry name" value="Peptidase_S1_PA_chymotrypsin"/>
</dbReference>
<feature type="signal peptide" evidence="8">
    <location>
        <begin position="1"/>
        <end position="38"/>
    </location>
</feature>
<dbReference type="InterPro" id="IPR006311">
    <property type="entry name" value="TAT_signal"/>
</dbReference>
<evidence type="ECO:0008006" key="13">
    <source>
        <dbReference type="Google" id="ProtNLM"/>
    </source>
</evidence>
<comment type="similarity">
    <text evidence="1">Belongs to the peptidase S1 family.</text>
</comment>
<dbReference type="EMBL" id="BAABEP010000019">
    <property type="protein sequence ID" value="GAA3732217.1"/>
    <property type="molecule type" value="Genomic_DNA"/>
</dbReference>
<accession>A0ABP7F761</accession>
<dbReference type="Pfam" id="PF02983">
    <property type="entry name" value="Pro_Al_protease"/>
    <property type="match status" value="1"/>
</dbReference>
<keyword evidence="4" id="KW-0378">Hydrolase</keyword>
<evidence type="ECO:0000256" key="4">
    <source>
        <dbReference type="ARBA" id="ARBA00022801"/>
    </source>
</evidence>
<sequence length="305" mass="30502">MTSKRLTSRSTVSRRVRYTAVAAAAVAVAALAAPSALAQPAPAATPSATAAALAATSTAVGQTASAGTAWYTDPASGKVVVTVDSTVTPAEVAKLKSAVPDTSKLTVKHASGQFKPLVAAGDAIQNSEFRCSLGFNVRTGSTYYALTAGHCTAEGGTTWSTTSGTRVGTTADSQFPGNDYGLIKLSSAATANDGRVDLYNGSYQDITTSGNATVGERVTRSGSTSGVHTGTVQALNATVRYAEGTVSGLIQTNVCAEPGDSGGPLFDGSKALGLTSGGSGDCTSGGTTFFQPVTEALNAYGLSVF</sequence>
<dbReference type="CDD" id="cd21112">
    <property type="entry name" value="alphaLP-like"/>
    <property type="match status" value="1"/>
</dbReference>
<keyword evidence="2" id="KW-0645">Protease</keyword>
<dbReference type="Proteomes" id="UP001499884">
    <property type="component" value="Unassembled WGS sequence"/>
</dbReference>
<evidence type="ECO:0000256" key="3">
    <source>
        <dbReference type="ARBA" id="ARBA00022729"/>
    </source>
</evidence>
<evidence type="ECO:0000259" key="10">
    <source>
        <dbReference type="Pfam" id="PF02983"/>
    </source>
</evidence>
<evidence type="ECO:0000256" key="1">
    <source>
        <dbReference type="ARBA" id="ARBA00007664"/>
    </source>
</evidence>
<reference evidence="12" key="1">
    <citation type="journal article" date="2019" name="Int. J. Syst. Evol. Microbiol.">
        <title>The Global Catalogue of Microorganisms (GCM) 10K type strain sequencing project: providing services to taxonomists for standard genome sequencing and annotation.</title>
        <authorList>
            <consortium name="The Broad Institute Genomics Platform"/>
            <consortium name="The Broad Institute Genome Sequencing Center for Infectious Disease"/>
            <person name="Wu L."/>
            <person name="Ma J."/>
        </authorList>
    </citation>
    <scope>NUCLEOTIDE SEQUENCE [LARGE SCALE GENOMIC DNA]</scope>
    <source>
        <strain evidence="12">JCM 30846</strain>
    </source>
</reference>
<dbReference type="InterPro" id="IPR001254">
    <property type="entry name" value="Trypsin_dom"/>
</dbReference>
<feature type="chain" id="PRO_5045629269" description="Streptogrisin" evidence="8">
    <location>
        <begin position="39"/>
        <end position="305"/>
    </location>
</feature>
<dbReference type="PROSITE" id="PS51318">
    <property type="entry name" value="TAT"/>
    <property type="match status" value="1"/>
</dbReference>
<dbReference type="PROSITE" id="PS00135">
    <property type="entry name" value="TRYPSIN_SER"/>
    <property type="match status" value="1"/>
</dbReference>
<organism evidence="11 12">
    <name type="scientific">Streptomyces tremellae</name>
    <dbReference type="NCBI Taxonomy" id="1124239"/>
    <lineage>
        <taxon>Bacteria</taxon>
        <taxon>Bacillati</taxon>
        <taxon>Actinomycetota</taxon>
        <taxon>Actinomycetes</taxon>
        <taxon>Kitasatosporales</taxon>
        <taxon>Streptomycetaceae</taxon>
        <taxon>Streptomyces</taxon>
    </lineage>
</organism>
<feature type="domain" description="Peptidase S1A alpha-lytic prodomain" evidence="10">
    <location>
        <begin position="48"/>
        <end position="99"/>
    </location>
</feature>
<evidence type="ECO:0000313" key="11">
    <source>
        <dbReference type="EMBL" id="GAA3732217.1"/>
    </source>
</evidence>
<dbReference type="InterPro" id="IPR009003">
    <property type="entry name" value="Peptidase_S1_PA"/>
</dbReference>
<protein>
    <recommendedName>
        <fullName evidence="13">Streptogrisin</fullName>
    </recommendedName>
</protein>
<evidence type="ECO:0000256" key="5">
    <source>
        <dbReference type="ARBA" id="ARBA00022825"/>
    </source>
</evidence>
<gene>
    <name evidence="11" type="ORF">GCM10023082_32230</name>
</gene>
<dbReference type="RefSeq" id="WP_345647162.1">
    <property type="nucleotide sequence ID" value="NZ_BAABEP010000019.1"/>
</dbReference>
<keyword evidence="5" id="KW-0720">Serine protease</keyword>
<dbReference type="Pfam" id="PF00089">
    <property type="entry name" value="Trypsin"/>
    <property type="match status" value="1"/>
</dbReference>
<name>A0ABP7F761_9ACTN</name>